<dbReference type="AlphaFoldDB" id="A0AAX2LWD8"/>
<dbReference type="EMBL" id="UHIP01000002">
    <property type="protein sequence ID" value="SUQ26314.1"/>
    <property type="molecule type" value="Genomic_DNA"/>
</dbReference>
<name>A0AAX2LWD8_VIBFL</name>
<organism evidence="3 5">
    <name type="scientific">Vibrio fluvialis</name>
    <dbReference type="NCBI Taxonomy" id="676"/>
    <lineage>
        <taxon>Bacteria</taxon>
        <taxon>Pseudomonadati</taxon>
        <taxon>Pseudomonadota</taxon>
        <taxon>Gammaproteobacteria</taxon>
        <taxon>Vibrionales</taxon>
        <taxon>Vibrionaceae</taxon>
        <taxon>Vibrio</taxon>
    </lineage>
</organism>
<reference evidence="2" key="2">
    <citation type="submission" date="2018-01" db="EMBL/GenBank/DDBJ databases">
        <title>FDA dAtabase for Regulatory Grade micrObial Sequences (FDA-ARGOS): Supporting development and validation of Infectious Disease Dx tests.</title>
        <authorList>
            <person name="Hoffmann M."/>
            <person name="Allard M."/>
            <person name="Evans P."/>
            <person name="Brown E."/>
            <person name="Tallon L."/>
            <person name="Sadzewicz L."/>
            <person name="Sengamalay N."/>
            <person name="Ott S."/>
            <person name="Godinez A."/>
            <person name="Nagaraj S."/>
            <person name="Vyas G."/>
            <person name="Aluvathingal J."/>
            <person name="Nadendla S."/>
            <person name="Geyer C."/>
            <person name="Sichtig H."/>
        </authorList>
    </citation>
    <scope>NUCLEOTIDE SEQUENCE</scope>
    <source>
        <strain evidence="2">ATCC 33809</strain>
    </source>
</reference>
<feature type="transmembrane region" description="Helical" evidence="1">
    <location>
        <begin position="19"/>
        <end position="36"/>
    </location>
</feature>
<evidence type="ECO:0000313" key="4">
    <source>
        <dbReference type="Proteomes" id="UP000057088"/>
    </source>
</evidence>
<reference evidence="3 5" key="3">
    <citation type="submission" date="2018-06" db="EMBL/GenBank/DDBJ databases">
        <authorList>
            <consortium name="Pathogen Informatics"/>
            <person name="Doyle S."/>
        </authorList>
    </citation>
    <scope>NUCLEOTIDE SEQUENCE [LARGE SCALE GENOMIC DNA]</scope>
    <source>
        <strain evidence="3 5">NCTC11327</strain>
    </source>
</reference>
<dbReference type="EMBL" id="CP014034">
    <property type="protein sequence ID" value="AMF92960.1"/>
    <property type="molecule type" value="Genomic_DNA"/>
</dbReference>
<dbReference type="RefSeq" id="WP_061055858.1">
    <property type="nucleotide sequence ID" value="NZ_CABLBX010000017.1"/>
</dbReference>
<keyword evidence="4" id="KW-1185">Reference proteome</keyword>
<dbReference type="Proteomes" id="UP000057088">
    <property type="component" value="Chromosome 1"/>
</dbReference>
<dbReference type="GeneID" id="29384192"/>
<proteinExistence type="predicted"/>
<reference evidence="4" key="1">
    <citation type="submission" date="2015-12" db="EMBL/GenBank/DDBJ databases">
        <title>FDA dAtabase for Regulatory Grade micrObial Sequences (FDA-ARGOS): Supporting development and validation of Infectious Disease Dx tests.</title>
        <authorList>
            <person name="Hoffmann M."/>
            <person name="Allard M."/>
            <person name="Evans P."/>
            <person name="Brown E."/>
            <person name="Tallon L.J."/>
            <person name="Sadzewicz L."/>
            <person name="Sengamalay N."/>
            <person name="Ott S."/>
            <person name="Godinez A."/>
            <person name="Nagaraj S."/>
            <person name="Vyas G."/>
            <person name="Aluvathingal J."/>
            <person name="Nadendla S."/>
            <person name="Geyer C."/>
            <person name="Sichtig H."/>
        </authorList>
    </citation>
    <scope>NUCLEOTIDE SEQUENCE [LARGE SCALE GENOMIC DNA]</scope>
    <source>
        <strain evidence="4">ATCC 33809</strain>
    </source>
</reference>
<keyword evidence="1" id="KW-1133">Transmembrane helix</keyword>
<keyword evidence="1" id="KW-0812">Transmembrane</keyword>
<accession>A0AAX2LWD8</accession>
<protein>
    <recommendedName>
        <fullName evidence="6">DUF4760 domain-containing protein</fullName>
    </recommendedName>
</protein>
<evidence type="ECO:0008006" key="6">
    <source>
        <dbReference type="Google" id="ProtNLM"/>
    </source>
</evidence>
<sequence>MSVSGAVEVQSSMKEWLEIAYYFAGIVVSIVAVLGLSQVRLLRKQITVAKEDIQTTKSIARTNSRRAAIELAVSENRRFAETCIQASVKIRKFCTRNEVSYLQDILFERTENGFKLDTSNINAESTKKMVEIEEYINELVNGLESYALYFIGGVADEKMGFLSNGKQYIATCELAFKFFPIADIEDDDFEAVKALYFKWRKMLKEKELRLKEKEIKAELEKHKETYVKAIGT</sequence>
<evidence type="ECO:0000313" key="3">
    <source>
        <dbReference type="EMBL" id="SUQ26314.1"/>
    </source>
</evidence>
<evidence type="ECO:0000256" key="1">
    <source>
        <dbReference type="SAM" id="Phobius"/>
    </source>
</evidence>
<evidence type="ECO:0000313" key="5">
    <source>
        <dbReference type="Proteomes" id="UP000254626"/>
    </source>
</evidence>
<dbReference type="KEGG" id="vfl:AL536_05745"/>
<gene>
    <name evidence="2" type="ORF">AL536_05745</name>
    <name evidence="3" type="ORF">NCTC11327_03174</name>
</gene>
<dbReference type="Proteomes" id="UP000254626">
    <property type="component" value="Unassembled WGS sequence"/>
</dbReference>
<evidence type="ECO:0000313" key="2">
    <source>
        <dbReference type="EMBL" id="AMF92960.1"/>
    </source>
</evidence>
<keyword evidence="1" id="KW-0472">Membrane</keyword>